<evidence type="ECO:0000256" key="12">
    <source>
        <dbReference type="ARBA" id="ARBA00022989"/>
    </source>
</evidence>
<evidence type="ECO:0000256" key="10">
    <source>
        <dbReference type="ARBA" id="ARBA00022777"/>
    </source>
</evidence>
<dbReference type="GO" id="GO:0004674">
    <property type="term" value="F:protein serine/threonine kinase activity"/>
    <property type="evidence" value="ECO:0007669"/>
    <property type="project" value="UniProtKB-KW"/>
</dbReference>
<dbReference type="eggNOG" id="ENOG502QW5Y">
    <property type="taxonomic scope" value="Eukaryota"/>
</dbReference>
<keyword evidence="12 16" id="KW-1133">Transmembrane helix</keyword>
<sequence length="926" mass="103386">MGFHLLWVGFFLCCEFWVLSLSDDQDGFLSLSCGATTTFTDSSNILWIPDVDYISSGNTSIIENGKGGSFSSDHVRFFPDPQARNCYKLPLKNSSSSVLIRAKFVYKNYDKVEKPPAFFVSLGTAITSIVNLTFHDPWTEEFVWPVNKETASFCLHSIPQGGSPLISSIELRPLPQGAYEDDGLLQSQALRKSYRINCGYTSGSLRYPIDPYDRIWGADRNFKPFHVSSGFKVEANFDVIEVKEAPPAAVVETARVLTRRKELSYNLPLGKEEGDYYVILYFGGILAVHPSFDVLINGRVIESNYTFEKGEIRALYIIQHQIKNLIITLKSVKFYSQINAIEVYQIVHLPLEASSTTVSALEVINQSIGLNLEWEDDPCSPKTWDHVGCEGNLVTSLDLSNINLRTISPTFGDILDLKILDLHNTSLSGEIQNLGSLTHLENLNLSFNKLTSFGSDLKNLSNLKFLDLQNNSLQGIVPDGLGELEDLQLLNLENNRLEGTLPLSLNKGSLEIRTIGNPCLSFSTMTCNDVSSNNNNPAIETPQVTIVPEKKKKKEEEMSSDHNNNYHLPIIIIIVSALAAALLVLITLSLSLLLYLRNIHSQQHTTSQRLTYSTKAAMELRNWNSAKVFSYKEVKSATNNFKEVIGRGSFGSVYLGKLPDGKLVAVKVRFDKTQLGTESFINEVHLLSQIRHQNLVCLEGFCNESKRQILVYEYLPGGSLADHIYGKNRKNVSLSWIRRLKVAVDAAKGLDYLHNGSEPRIIHRDVKCSNILLDMEMNAKVCDFGLSKQISHPDATHVTTVVKGTAGYLDPEYYSTQQLTEKSDVYSFGVVLLELICGREPLSRTGTPDSFNLVLWAKPYLQAGAFEIVDENLRGSFDVESMKKAALVAIRCVDRDASQRPNIGQVLADLKQAYDAQFAYLSTFDH</sequence>
<keyword evidence="14" id="KW-0675">Receptor</keyword>
<proteinExistence type="predicted"/>
<keyword evidence="7 17" id="KW-0732">Signal</keyword>
<feature type="binding site" evidence="15">
    <location>
        <position position="667"/>
    </location>
    <ligand>
        <name>ATP</name>
        <dbReference type="ChEBI" id="CHEBI:30616"/>
    </ligand>
</feature>
<keyword evidence="6 16" id="KW-0812">Transmembrane</keyword>
<evidence type="ECO:0000259" key="18">
    <source>
        <dbReference type="PROSITE" id="PS50011"/>
    </source>
</evidence>
<dbReference type="OrthoDB" id="1882297at2759"/>
<name>A0A1S4E1W5_CUCME</name>
<dbReference type="InParanoid" id="A0A1S4E1W5"/>
<evidence type="ECO:0000256" key="4">
    <source>
        <dbReference type="ARBA" id="ARBA00022614"/>
    </source>
</evidence>
<reference evidence="21" key="2">
    <citation type="submission" date="2025-04" db="UniProtKB">
        <authorList>
            <consortium name="RefSeq"/>
        </authorList>
    </citation>
    <scope>IDENTIFICATION</scope>
</reference>
<dbReference type="InterPro" id="IPR024788">
    <property type="entry name" value="Malectin-like_Carb-bd_dom"/>
</dbReference>
<evidence type="ECO:0000256" key="15">
    <source>
        <dbReference type="PROSITE-ProRule" id="PRU10141"/>
    </source>
</evidence>
<evidence type="ECO:0000313" key="20">
    <source>
        <dbReference type="Proteomes" id="UP001652600"/>
    </source>
</evidence>
<dbReference type="Gramene" id="MELO3C021017.2.1">
    <property type="protein sequence ID" value="MELO3C021017.2.1"/>
    <property type="gene ID" value="MELO3C021017.2"/>
</dbReference>
<dbReference type="PANTHER" id="PTHR45631:SF21">
    <property type="entry name" value="PROTEIN KINASE DOMAIN-CONTAINING PROTEIN"/>
    <property type="match status" value="1"/>
</dbReference>
<dbReference type="SMART" id="SM00220">
    <property type="entry name" value="S_TKc"/>
    <property type="match status" value="1"/>
</dbReference>
<dbReference type="PROSITE" id="PS00108">
    <property type="entry name" value="PROTEIN_KINASE_ST"/>
    <property type="match status" value="1"/>
</dbReference>
<dbReference type="Pfam" id="PF12819">
    <property type="entry name" value="Malectin_like"/>
    <property type="match status" value="1"/>
</dbReference>
<dbReference type="Proteomes" id="UP001652600">
    <property type="component" value="Chromosome 1"/>
</dbReference>
<accession>A0A1S4E1W5</accession>
<keyword evidence="8" id="KW-0677">Repeat</keyword>
<dbReference type="InterPro" id="IPR000719">
    <property type="entry name" value="Prot_kinase_dom"/>
</dbReference>
<dbReference type="SMART" id="SM00369">
    <property type="entry name" value="LRR_TYP"/>
    <property type="match status" value="3"/>
</dbReference>
<evidence type="ECO:0000256" key="9">
    <source>
        <dbReference type="ARBA" id="ARBA00022741"/>
    </source>
</evidence>
<protein>
    <submittedName>
        <fullName evidence="21">Probable LRR receptor-like serine/threonine-protein kinase At5g48740 isoform X1</fullName>
    </submittedName>
</protein>
<keyword evidence="13 16" id="KW-0472">Membrane</keyword>
<dbReference type="InterPro" id="IPR011009">
    <property type="entry name" value="Kinase-like_dom_sf"/>
</dbReference>
<dbReference type="SUPFAM" id="SSF52058">
    <property type="entry name" value="L domain-like"/>
    <property type="match status" value="1"/>
</dbReference>
<evidence type="ECO:0000313" key="21">
    <source>
        <dbReference type="RefSeq" id="XP_016902217.1"/>
    </source>
</evidence>
<dbReference type="PANTHER" id="PTHR45631">
    <property type="entry name" value="OS07G0107800 PROTEIN-RELATED"/>
    <property type="match status" value="1"/>
</dbReference>
<evidence type="ECO:0000313" key="19">
    <source>
        <dbReference type="EnsemblPlants" id="MELO3C021017.2.1"/>
    </source>
</evidence>
<evidence type="ECO:0000256" key="1">
    <source>
        <dbReference type="ARBA" id="ARBA00004167"/>
    </source>
</evidence>
<dbReference type="RefSeq" id="XP_016902217.1">
    <property type="nucleotide sequence ID" value="XM_017046728.1"/>
</dbReference>
<dbReference type="InterPro" id="IPR008271">
    <property type="entry name" value="Ser/Thr_kinase_AS"/>
</dbReference>
<dbReference type="KEGG" id="cmo:103497546"/>
<dbReference type="GO" id="GO:0016020">
    <property type="term" value="C:membrane"/>
    <property type="evidence" value="ECO:0007669"/>
    <property type="project" value="UniProtKB-SubCell"/>
</dbReference>
<dbReference type="Gene3D" id="3.80.10.10">
    <property type="entry name" value="Ribonuclease Inhibitor"/>
    <property type="match status" value="1"/>
</dbReference>
<dbReference type="Gene3D" id="2.60.120.430">
    <property type="entry name" value="Galactose-binding lectin"/>
    <property type="match status" value="1"/>
</dbReference>
<dbReference type="SMR" id="A0A1S4E1W5"/>
<keyword evidence="2" id="KW-0723">Serine/threonine-protein kinase</keyword>
<evidence type="ECO:0000256" key="8">
    <source>
        <dbReference type="ARBA" id="ARBA00022737"/>
    </source>
</evidence>
<reference evidence="20" key="3">
    <citation type="submission" date="2025-05" db="UniProtKB">
        <authorList>
            <consortium name="RefSeq"/>
        </authorList>
    </citation>
    <scope>NUCLEOTIDE SEQUENCE [LARGE SCALE GENOMIC DNA]</scope>
</reference>
<dbReference type="InterPro" id="IPR017441">
    <property type="entry name" value="Protein_kinase_ATP_BS"/>
</dbReference>
<keyword evidence="11 15" id="KW-0067">ATP-binding</keyword>
<evidence type="ECO:0000256" key="3">
    <source>
        <dbReference type="ARBA" id="ARBA00022553"/>
    </source>
</evidence>
<dbReference type="PROSITE" id="PS50011">
    <property type="entry name" value="PROTEIN_KINASE_DOM"/>
    <property type="match status" value="1"/>
</dbReference>
<evidence type="ECO:0000256" key="6">
    <source>
        <dbReference type="ARBA" id="ARBA00022692"/>
    </source>
</evidence>
<gene>
    <name evidence="21" type="primary">LOC103497546</name>
    <name evidence="19" type="synonym">103497546</name>
</gene>
<feature type="domain" description="Protein kinase" evidence="18">
    <location>
        <begin position="639"/>
        <end position="921"/>
    </location>
</feature>
<feature type="signal peptide" evidence="17">
    <location>
        <begin position="1"/>
        <end position="22"/>
    </location>
</feature>
<keyword evidence="3" id="KW-0597">Phosphoprotein</keyword>
<keyword evidence="9 15" id="KW-0547">Nucleotide-binding</keyword>
<feature type="chain" id="PRO_5044565952" evidence="17">
    <location>
        <begin position="23"/>
        <end position="926"/>
    </location>
</feature>
<dbReference type="GO" id="GO:0005524">
    <property type="term" value="F:ATP binding"/>
    <property type="evidence" value="ECO:0007669"/>
    <property type="project" value="UniProtKB-UniRule"/>
</dbReference>
<reference evidence="19" key="1">
    <citation type="submission" date="2023-03" db="UniProtKB">
        <authorList>
            <consortium name="EnsemblPlants"/>
        </authorList>
    </citation>
    <scope>IDENTIFICATION</scope>
</reference>
<evidence type="ECO:0000256" key="5">
    <source>
        <dbReference type="ARBA" id="ARBA00022679"/>
    </source>
</evidence>
<keyword evidence="4" id="KW-0433">Leucine-rich repeat</keyword>
<evidence type="ECO:0000256" key="13">
    <source>
        <dbReference type="ARBA" id="ARBA00023136"/>
    </source>
</evidence>
<dbReference type="CDD" id="cd14066">
    <property type="entry name" value="STKc_IRAK"/>
    <property type="match status" value="1"/>
</dbReference>
<dbReference type="FunFam" id="1.10.510.10:FF:000146">
    <property type="entry name" value="LRR receptor-like serine/threonine-protein kinase IOS1"/>
    <property type="match status" value="1"/>
</dbReference>
<dbReference type="InterPro" id="IPR032675">
    <property type="entry name" value="LRR_dom_sf"/>
</dbReference>
<keyword evidence="20" id="KW-1185">Reference proteome</keyword>
<feature type="transmembrane region" description="Helical" evidence="16">
    <location>
        <begin position="566"/>
        <end position="596"/>
    </location>
</feature>
<evidence type="ECO:0000256" key="16">
    <source>
        <dbReference type="SAM" id="Phobius"/>
    </source>
</evidence>
<evidence type="ECO:0000256" key="14">
    <source>
        <dbReference type="ARBA" id="ARBA00023170"/>
    </source>
</evidence>
<dbReference type="SUPFAM" id="SSF56112">
    <property type="entry name" value="Protein kinase-like (PK-like)"/>
    <property type="match status" value="1"/>
</dbReference>
<evidence type="ECO:0000256" key="2">
    <source>
        <dbReference type="ARBA" id="ARBA00022527"/>
    </source>
</evidence>
<evidence type="ECO:0000256" key="11">
    <source>
        <dbReference type="ARBA" id="ARBA00022840"/>
    </source>
</evidence>
<dbReference type="GeneID" id="103497546"/>
<evidence type="ECO:0000256" key="7">
    <source>
        <dbReference type="ARBA" id="ARBA00022729"/>
    </source>
</evidence>
<organism evidence="20 21">
    <name type="scientific">Cucumis melo</name>
    <name type="common">Muskmelon</name>
    <dbReference type="NCBI Taxonomy" id="3656"/>
    <lineage>
        <taxon>Eukaryota</taxon>
        <taxon>Viridiplantae</taxon>
        <taxon>Streptophyta</taxon>
        <taxon>Embryophyta</taxon>
        <taxon>Tracheophyta</taxon>
        <taxon>Spermatophyta</taxon>
        <taxon>Magnoliopsida</taxon>
        <taxon>eudicotyledons</taxon>
        <taxon>Gunneridae</taxon>
        <taxon>Pentapetalae</taxon>
        <taxon>rosids</taxon>
        <taxon>fabids</taxon>
        <taxon>Cucurbitales</taxon>
        <taxon>Cucurbitaceae</taxon>
        <taxon>Benincaseae</taxon>
        <taxon>Cucumis</taxon>
    </lineage>
</organism>
<dbReference type="PROSITE" id="PS00107">
    <property type="entry name" value="PROTEIN_KINASE_ATP"/>
    <property type="match status" value="1"/>
</dbReference>
<evidence type="ECO:0000256" key="17">
    <source>
        <dbReference type="SAM" id="SignalP"/>
    </source>
</evidence>
<dbReference type="Gene3D" id="3.30.200.20">
    <property type="entry name" value="Phosphorylase Kinase, domain 1"/>
    <property type="match status" value="1"/>
</dbReference>
<keyword evidence="10" id="KW-0418">Kinase</keyword>
<dbReference type="EnsemblPlants" id="MELO3C021017.2.1">
    <property type="protein sequence ID" value="MELO3C021017.2.1"/>
    <property type="gene ID" value="MELO3C021017.2"/>
</dbReference>
<dbReference type="Pfam" id="PF13855">
    <property type="entry name" value="LRR_8"/>
    <property type="match status" value="1"/>
</dbReference>
<dbReference type="Gene3D" id="1.10.510.10">
    <property type="entry name" value="Transferase(Phosphotransferase) domain 1"/>
    <property type="match status" value="1"/>
</dbReference>
<dbReference type="FunFam" id="3.30.200.20:FF:000178">
    <property type="entry name" value="serine/threonine-protein kinase PBS1-like"/>
    <property type="match status" value="1"/>
</dbReference>
<dbReference type="InterPro" id="IPR001611">
    <property type="entry name" value="Leu-rich_rpt"/>
</dbReference>
<dbReference type="AlphaFoldDB" id="A0A1S4E1W5"/>
<dbReference type="PROSITE" id="PS51450">
    <property type="entry name" value="LRR"/>
    <property type="match status" value="1"/>
</dbReference>
<comment type="subcellular location">
    <subcellularLocation>
        <location evidence="1">Membrane</location>
        <topology evidence="1">Single-pass membrane protein</topology>
    </subcellularLocation>
</comment>
<dbReference type="InterPro" id="IPR003591">
    <property type="entry name" value="Leu-rich_rpt_typical-subtyp"/>
</dbReference>
<dbReference type="Pfam" id="PF00069">
    <property type="entry name" value="Pkinase"/>
    <property type="match status" value="1"/>
</dbReference>
<keyword evidence="5" id="KW-0808">Transferase</keyword>